<proteinExistence type="predicted"/>
<sequence>MKQPTYLRTAVVLLLFRWWTAPEASPALLLEQFGVGLHSRERLTAPVGSVTHLACVSEKGAALSHERAERVKPEPVSIDRVQASI</sequence>
<evidence type="ECO:0000313" key="3">
    <source>
        <dbReference type="Proteomes" id="UP000314294"/>
    </source>
</evidence>
<reference evidence="2 3" key="1">
    <citation type="submission" date="2019-03" db="EMBL/GenBank/DDBJ databases">
        <title>First draft genome of Liparis tanakae, snailfish: a comprehensive survey of snailfish specific genes.</title>
        <authorList>
            <person name="Kim W."/>
            <person name="Song I."/>
            <person name="Jeong J.-H."/>
            <person name="Kim D."/>
            <person name="Kim S."/>
            <person name="Ryu S."/>
            <person name="Song J.Y."/>
            <person name="Lee S.K."/>
        </authorList>
    </citation>
    <scope>NUCLEOTIDE SEQUENCE [LARGE SCALE GENOMIC DNA]</scope>
    <source>
        <tissue evidence="2">Muscle</tissue>
    </source>
</reference>
<name>A0A4Z2HSR0_9TELE</name>
<dbReference type="EMBL" id="SRLO01000186">
    <property type="protein sequence ID" value="TNN68690.1"/>
    <property type="molecule type" value="Genomic_DNA"/>
</dbReference>
<dbReference type="AlphaFoldDB" id="A0A4Z2HSR0"/>
<feature type="signal peptide" evidence="1">
    <location>
        <begin position="1"/>
        <end position="24"/>
    </location>
</feature>
<feature type="chain" id="PRO_5021279849" evidence="1">
    <location>
        <begin position="25"/>
        <end position="85"/>
    </location>
</feature>
<keyword evidence="3" id="KW-1185">Reference proteome</keyword>
<organism evidence="2 3">
    <name type="scientific">Liparis tanakae</name>
    <name type="common">Tanaka's snailfish</name>
    <dbReference type="NCBI Taxonomy" id="230148"/>
    <lineage>
        <taxon>Eukaryota</taxon>
        <taxon>Metazoa</taxon>
        <taxon>Chordata</taxon>
        <taxon>Craniata</taxon>
        <taxon>Vertebrata</taxon>
        <taxon>Euteleostomi</taxon>
        <taxon>Actinopterygii</taxon>
        <taxon>Neopterygii</taxon>
        <taxon>Teleostei</taxon>
        <taxon>Neoteleostei</taxon>
        <taxon>Acanthomorphata</taxon>
        <taxon>Eupercaria</taxon>
        <taxon>Perciformes</taxon>
        <taxon>Cottioidei</taxon>
        <taxon>Cottales</taxon>
        <taxon>Liparidae</taxon>
        <taxon>Liparis</taxon>
    </lineage>
</organism>
<evidence type="ECO:0000256" key="1">
    <source>
        <dbReference type="SAM" id="SignalP"/>
    </source>
</evidence>
<dbReference type="Proteomes" id="UP000314294">
    <property type="component" value="Unassembled WGS sequence"/>
</dbReference>
<protein>
    <submittedName>
        <fullName evidence="2">Uncharacterized protein</fullName>
    </submittedName>
</protein>
<evidence type="ECO:0000313" key="2">
    <source>
        <dbReference type="EMBL" id="TNN68690.1"/>
    </source>
</evidence>
<keyword evidence="1" id="KW-0732">Signal</keyword>
<gene>
    <name evidence="2" type="ORF">EYF80_021099</name>
</gene>
<accession>A0A4Z2HSR0</accession>
<comment type="caution">
    <text evidence="2">The sequence shown here is derived from an EMBL/GenBank/DDBJ whole genome shotgun (WGS) entry which is preliminary data.</text>
</comment>